<name>A0A7W4VR43_9ACTN</name>
<evidence type="ECO:0000256" key="3">
    <source>
        <dbReference type="ARBA" id="ARBA00023012"/>
    </source>
</evidence>
<evidence type="ECO:0000313" key="7">
    <source>
        <dbReference type="Proteomes" id="UP000589626"/>
    </source>
</evidence>
<dbReference type="CDD" id="cd16917">
    <property type="entry name" value="HATPase_UhpB-NarQ-NarX-like"/>
    <property type="match status" value="1"/>
</dbReference>
<dbReference type="EMBL" id="JACHWR010000001">
    <property type="protein sequence ID" value="MBB3040230.1"/>
    <property type="molecule type" value="Genomic_DNA"/>
</dbReference>
<feature type="domain" description="Signal transduction histidine kinase subgroup 3 dimerisation and phosphoacceptor" evidence="5">
    <location>
        <begin position="13"/>
        <end position="76"/>
    </location>
</feature>
<dbReference type="InterPro" id="IPR036890">
    <property type="entry name" value="HATPase_C_sf"/>
</dbReference>
<dbReference type="InterPro" id="IPR011712">
    <property type="entry name" value="Sig_transdc_His_kin_sub3_dim/P"/>
</dbReference>
<accession>A0A7W4VR43</accession>
<reference evidence="6 7" key="1">
    <citation type="submission" date="2020-08" db="EMBL/GenBank/DDBJ databases">
        <title>Sequencing the genomes of 1000 actinobacteria strains.</title>
        <authorList>
            <person name="Klenk H.-P."/>
        </authorList>
    </citation>
    <scope>NUCLEOTIDE SEQUENCE [LARGE SCALE GENOMIC DNA]</scope>
    <source>
        <strain evidence="6 7">DSM 105498</strain>
    </source>
</reference>
<comment type="caution">
    <text evidence="6">The sequence shown here is derived from an EMBL/GenBank/DDBJ whole genome shotgun (WGS) entry which is preliminary data.</text>
</comment>
<protein>
    <submittedName>
        <fullName evidence="6">Signal transduction histidine kinase</fullName>
    </submittedName>
</protein>
<dbReference type="Pfam" id="PF07730">
    <property type="entry name" value="HisKA_3"/>
    <property type="match status" value="1"/>
</dbReference>
<evidence type="ECO:0000259" key="4">
    <source>
        <dbReference type="Pfam" id="PF02518"/>
    </source>
</evidence>
<dbReference type="RefSeq" id="WP_183590283.1">
    <property type="nucleotide sequence ID" value="NZ_JACHWR010000001.1"/>
</dbReference>
<dbReference type="GO" id="GO:0016020">
    <property type="term" value="C:membrane"/>
    <property type="evidence" value="ECO:0007669"/>
    <property type="project" value="InterPro"/>
</dbReference>
<organism evidence="6 7">
    <name type="scientific">Nocardioides soli</name>
    <dbReference type="NCBI Taxonomy" id="1036020"/>
    <lineage>
        <taxon>Bacteria</taxon>
        <taxon>Bacillati</taxon>
        <taxon>Actinomycetota</taxon>
        <taxon>Actinomycetes</taxon>
        <taxon>Propionibacteriales</taxon>
        <taxon>Nocardioidaceae</taxon>
        <taxon>Nocardioides</taxon>
    </lineage>
</organism>
<dbReference type="PANTHER" id="PTHR24421">
    <property type="entry name" value="NITRATE/NITRITE SENSOR PROTEIN NARX-RELATED"/>
    <property type="match status" value="1"/>
</dbReference>
<keyword evidence="3" id="KW-0902">Two-component regulatory system</keyword>
<evidence type="ECO:0000259" key="5">
    <source>
        <dbReference type="Pfam" id="PF07730"/>
    </source>
</evidence>
<dbReference type="Proteomes" id="UP000589626">
    <property type="component" value="Unassembled WGS sequence"/>
</dbReference>
<dbReference type="Pfam" id="PF02518">
    <property type="entry name" value="HATPase_c"/>
    <property type="match status" value="1"/>
</dbReference>
<dbReference type="SUPFAM" id="SSF55874">
    <property type="entry name" value="ATPase domain of HSP90 chaperone/DNA topoisomerase II/histidine kinase"/>
    <property type="match status" value="1"/>
</dbReference>
<keyword evidence="7" id="KW-1185">Reference proteome</keyword>
<dbReference type="AlphaFoldDB" id="A0A7W4VR43"/>
<proteinExistence type="predicted"/>
<sequence>MSRPAAAGSARDERRRLARELHDGVIQQLVALAYRVDEVALVVGSGPGREALFALRDDVTGIACEVRRAVEGLRSEPRPVDGLSGALSAYVGELGRRGDLRVHLHLDERGERLPESVEHEVLMVAREAITNVRRHARAVNLWVRLVSDGHRLVLAIEDDGVGTVAPSPGHFGLQGMRERADQVGAALVIGVRPDGGTVVTLALGVPARLRRDLRTEGEGDDTQRLARR</sequence>
<evidence type="ECO:0000256" key="1">
    <source>
        <dbReference type="ARBA" id="ARBA00022679"/>
    </source>
</evidence>
<keyword evidence="2 6" id="KW-0418">Kinase</keyword>
<gene>
    <name evidence="6" type="ORF">FHU40_000031</name>
</gene>
<dbReference type="Gene3D" id="3.30.565.10">
    <property type="entry name" value="Histidine kinase-like ATPase, C-terminal domain"/>
    <property type="match status" value="1"/>
</dbReference>
<keyword evidence="1" id="KW-0808">Transferase</keyword>
<dbReference type="GO" id="GO:0000155">
    <property type="term" value="F:phosphorelay sensor kinase activity"/>
    <property type="evidence" value="ECO:0007669"/>
    <property type="project" value="InterPro"/>
</dbReference>
<dbReference type="InterPro" id="IPR003594">
    <property type="entry name" value="HATPase_dom"/>
</dbReference>
<feature type="domain" description="Histidine kinase/HSP90-like ATPase" evidence="4">
    <location>
        <begin position="121"/>
        <end position="203"/>
    </location>
</feature>
<evidence type="ECO:0000313" key="6">
    <source>
        <dbReference type="EMBL" id="MBB3040230.1"/>
    </source>
</evidence>
<evidence type="ECO:0000256" key="2">
    <source>
        <dbReference type="ARBA" id="ARBA00022777"/>
    </source>
</evidence>
<dbReference type="InterPro" id="IPR050482">
    <property type="entry name" value="Sensor_HK_TwoCompSys"/>
</dbReference>
<dbReference type="GO" id="GO:0046983">
    <property type="term" value="F:protein dimerization activity"/>
    <property type="evidence" value="ECO:0007669"/>
    <property type="project" value="InterPro"/>
</dbReference>
<dbReference type="Gene3D" id="1.20.5.1930">
    <property type="match status" value="1"/>
</dbReference>